<dbReference type="AlphaFoldDB" id="A0AAP3DKL0"/>
<sequence length="89" mass="10110">MLSTICKKGRLCCQKKISEQFEHICLGPDKAPHCSSENIEEKNGSDVNEGTENLTIFRRNYIASSKKTAQIHFLNARVVFFTIFIGLLF</sequence>
<evidence type="ECO:0000313" key="2">
    <source>
        <dbReference type="EMBL" id="MCZ0810021.1"/>
    </source>
</evidence>
<keyword evidence="1" id="KW-1133">Transmembrane helix</keyword>
<proteinExistence type="predicted"/>
<keyword evidence="1" id="KW-0812">Transmembrane</keyword>
<dbReference type="Proteomes" id="UP001077662">
    <property type="component" value="Unassembled WGS sequence"/>
</dbReference>
<protein>
    <submittedName>
        <fullName evidence="2">Uncharacterized protein</fullName>
    </submittedName>
</protein>
<name>A0AAP3DKL0_BRELA</name>
<gene>
    <name evidence="2" type="ORF">O0554_24520</name>
</gene>
<evidence type="ECO:0000256" key="1">
    <source>
        <dbReference type="SAM" id="Phobius"/>
    </source>
</evidence>
<evidence type="ECO:0000313" key="3">
    <source>
        <dbReference type="Proteomes" id="UP001077662"/>
    </source>
</evidence>
<reference evidence="2" key="1">
    <citation type="submission" date="2022-09" db="EMBL/GenBank/DDBJ databases">
        <title>Genome analysis and characterization of larvicidal activity of Brevibacillus strains.</title>
        <authorList>
            <person name="Patrusheva E.V."/>
            <person name="Izotova A.O."/>
            <person name="Toshchakov S.V."/>
            <person name="Sineoky S.P."/>
        </authorList>
    </citation>
    <scope>NUCLEOTIDE SEQUENCE</scope>
    <source>
        <strain evidence="2">VKPM_B-13247</strain>
    </source>
</reference>
<keyword evidence="1" id="KW-0472">Membrane</keyword>
<accession>A0AAP3DKL0</accession>
<feature type="non-terminal residue" evidence="2">
    <location>
        <position position="89"/>
    </location>
</feature>
<organism evidence="2 3">
    <name type="scientific">Brevibacillus laterosporus</name>
    <name type="common">Bacillus laterosporus</name>
    <dbReference type="NCBI Taxonomy" id="1465"/>
    <lineage>
        <taxon>Bacteria</taxon>
        <taxon>Bacillati</taxon>
        <taxon>Bacillota</taxon>
        <taxon>Bacilli</taxon>
        <taxon>Bacillales</taxon>
        <taxon>Paenibacillaceae</taxon>
        <taxon>Brevibacillus</taxon>
    </lineage>
</organism>
<dbReference type="RefSeq" id="WP_258434848.1">
    <property type="nucleotide sequence ID" value="NZ_JANSGW010000051.1"/>
</dbReference>
<comment type="caution">
    <text evidence="2">The sequence shown here is derived from an EMBL/GenBank/DDBJ whole genome shotgun (WGS) entry which is preliminary data.</text>
</comment>
<dbReference type="EMBL" id="JAPTNE010000051">
    <property type="protein sequence ID" value="MCZ0810021.1"/>
    <property type="molecule type" value="Genomic_DNA"/>
</dbReference>
<feature type="transmembrane region" description="Helical" evidence="1">
    <location>
        <begin position="68"/>
        <end position="88"/>
    </location>
</feature>